<gene>
    <name evidence="1" type="ORF">KSB_83460</name>
</gene>
<evidence type="ECO:0000313" key="1">
    <source>
        <dbReference type="EMBL" id="GHO59871.1"/>
    </source>
</evidence>
<evidence type="ECO:0000313" key="2">
    <source>
        <dbReference type="Proteomes" id="UP000654345"/>
    </source>
</evidence>
<sequence length="73" mass="8277">MPASNLGREANAFVRFLTKYILSMFAPFIKYWSTSKRAVRVITKILMNEAGQTGTYYDDGGHLMLASTLVLLW</sequence>
<comment type="caution">
    <text evidence="1">The sequence shown here is derived from an EMBL/GenBank/DDBJ whole genome shotgun (WGS) entry which is preliminary data.</text>
</comment>
<protein>
    <submittedName>
        <fullName evidence="1">Uncharacterized protein</fullName>
    </submittedName>
</protein>
<dbReference type="EMBL" id="BNJG01000003">
    <property type="protein sequence ID" value="GHO59871.1"/>
    <property type="molecule type" value="Genomic_DNA"/>
</dbReference>
<organism evidence="1 2">
    <name type="scientific">Ktedonobacter robiniae</name>
    <dbReference type="NCBI Taxonomy" id="2778365"/>
    <lineage>
        <taxon>Bacteria</taxon>
        <taxon>Bacillati</taxon>
        <taxon>Chloroflexota</taxon>
        <taxon>Ktedonobacteria</taxon>
        <taxon>Ktedonobacterales</taxon>
        <taxon>Ktedonobacteraceae</taxon>
        <taxon>Ktedonobacter</taxon>
    </lineage>
</organism>
<name>A0ABQ3V3W8_9CHLR</name>
<reference evidence="1 2" key="1">
    <citation type="journal article" date="2021" name="Int. J. Syst. Evol. Microbiol.">
        <title>Reticulibacter mediterranei gen. nov., sp. nov., within the new family Reticulibacteraceae fam. nov., and Ktedonospora formicarum gen. nov., sp. nov., Ktedonobacter robiniae sp. nov., Dictyobacter formicarum sp. nov. and Dictyobacter arantiisoli sp. nov., belonging to the class Ktedonobacteria.</title>
        <authorList>
            <person name="Yabe S."/>
            <person name="Zheng Y."/>
            <person name="Wang C.M."/>
            <person name="Sakai Y."/>
            <person name="Abe K."/>
            <person name="Yokota A."/>
            <person name="Donadio S."/>
            <person name="Cavaletti L."/>
            <person name="Monciardini P."/>
        </authorList>
    </citation>
    <scope>NUCLEOTIDE SEQUENCE [LARGE SCALE GENOMIC DNA]</scope>
    <source>
        <strain evidence="1 2">SOSP1-30</strain>
    </source>
</reference>
<keyword evidence="2" id="KW-1185">Reference proteome</keyword>
<dbReference type="Proteomes" id="UP000654345">
    <property type="component" value="Unassembled WGS sequence"/>
</dbReference>
<proteinExistence type="predicted"/>
<accession>A0ABQ3V3W8</accession>